<feature type="non-terminal residue" evidence="2">
    <location>
        <position position="205"/>
    </location>
</feature>
<organism evidence="2 3">
    <name type="scientific">Corynebacterium marambiense</name>
    <dbReference type="NCBI Taxonomy" id="2765364"/>
    <lineage>
        <taxon>Bacteria</taxon>
        <taxon>Bacillati</taxon>
        <taxon>Actinomycetota</taxon>
        <taxon>Actinomycetes</taxon>
        <taxon>Mycobacteriales</taxon>
        <taxon>Corynebacteriaceae</taxon>
        <taxon>Corynebacterium</taxon>
    </lineage>
</organism>
<dbReference type="Proteomes" id="UP000625574">
    <property type="component" value="Unassembled WGS sequence"/>
</dbReference>
<comment type="caution">
    <text evidence="2">The sequence shown here is derived from an EMBL/GenBank/DDBJ whole genome shotgun (WGS) entry which is preliminary data.</text>
</comment>
<evidence type="ECO:0000313" key="2">
    <source>
        <dbReference type="EMBL" id="MBI9000357.1"/>
    </source>
</evidence>
<protein>
    <recommendedName>
        <fullName evidence="4">PPE family domain-containing protein</fullName>
    </recommendedName>
</protein>
<feature type="region of interest" description="Disordered" evidence="1">
    <location>
        <begin position="131"/>
        <end position="181"/>
    </location>
</feature>
<accession>A0ABS0VYF6</accession>
<evidence type="ECO:0000313" key="3">
    <source>
        <dbReference type="Proteomes" id="UP000625574"/>
    </source>
</evidence>
<proteinExistence type="predicted"/>
<sequence length="205" mass="20173">AADRAEQTWRQAAAQTAQIADELDHIAAQISDLTDGESFDQAAHTITTVAASARVFSTNAQIMGESVARLNPINSWAQAEITTAEMQLALIEEPAERALAEKAWVSSFLGGSLPVAVSGAVPPISHLMDSPVDGHGGHTTTGDRMTLGTPVPPAVTGGTGAGAGGTAGAITSAQSGGSGLVRPDAVGTSAAGAAGGGAPVVSAPG</sequence>
<dbReference type="EMBL" id="JAEIOT010000006">
    <property type="protein sequence ID" value="MBI9000357.1"/>
    <property type="molecule type" value="Genomic_DNA"/>
</dbReference>
<keyword evidence="3" id="KW-1185">Reference proteome</keyword>
<dbReference type="RefSeq" id="WP_418884420.1">
    <property type="nucleotide sequence ID" value="NZ_JAEIOT010000006.1"/>
</dbReference>
<evidence type="ECO:0000256" key="1">
    <source>
        <dbReference type="SAM" id="MobiDB-lite"/>
    </source>
</evidence>
<gene>
    <name evidence="2" type="ORF">JDV76_05150</name>
</gene>
<reference evidence="2 3" key="1">
    <citation type="submission" date="2020-12" db="EMBL/GenBank/DDBJ databases">
        <title>Genome public.</title>
        <authorList>
            <person name="Sun Q."/>
        </authorList>
    </citation>
    <scope>NUCLEOTIDE SEQUENCE [LARGE SCALE GENOMIC DNA]</scope>
    <source>
        <strain evidence="2 3">CCM 8864</strain>
    </source>
</reference>
<feature type="compositionally biased region" description="Low complexity" evidence="1">
    <location>
        <begin position="138"/>
        <end position="149"/>
    </location>
</feature>
<feature type="non-terminal residue" evidence="2">
    <location>
        <position position="1"/>
    </location>
</feature>
<feature type="compositionally biased region" description="Gly residues" evidence="1">
    <location>
        <begin position="157"/>
        <end position="167"/>
    </location>
</feature>
<evidence type="ECO:0008006" key="4">
    <source>
        <dbReference type="Google" id="ProtNLM"/>
    </source>
</evidence>
<name>A0ABS0VYF6_9CORY</name>